<evidence type="ECO:0000256" key="2">
    <source>
        <dbReference type="ARBA" id="ARBA00023002"/>
    </source>
</evidence>
<dbReference type="InterPro" id="IPR036291">
    <property type="entry name" value="NAD(P)-bd_dom_sf"/>
</dbReference>
<dbReference type="AlphaFoldDB" id="A0A2J6PXG3"/>
<comment type="similarity">
    <text evidence="1">Belongs to the short-chain dehydrogenases/reductases (SDR) family.</text>
</comment>
<gene>
    <name evidence="3" type="ORF">NA56DRAFT_603890</name>
</gene>
<proteinExistence type="inferred from homology"/>
<dbReference type="Proteomes" id="UP000235672">
    <property type="component" value="Unassembled WGS sequence"/>
</dbReference>
<organism evidence="3 4">
    <name type="scientific">Hyaloscypha hepaticicola</name>
    <dbReference type="NCBI Taxonomy" id="2082293"/>
    <lineage>
        <taxon>Eukaryota</taxon>
        <taxon>Fungi</taxon>
        <taxon>Dikarya</taxon>
        <taxon>Ascomycota</taxon>
        <taxon>Pezizomycotina</taxon>
        <taxon>Leotiomycetes</taxon>
        <taxon>Helotiales</taxon>
        <taxon>Hyaloscyphaceae</taxon>
        <taxon>Hyaloscypha</taxon>
    </lineage>
</organism>
<dbReference type="PANTHER" id="PTHR24321:SF8">
    <property type="entry name" value="ESTRADIOL 17-BETA-DEHYDROGENASE 8-RELATED"/>
    <property type="match status" value="1"/>
</dbReference>
<keyword evidence="4" id="KW-1185">Reference proteome</keyword>
<evidence type="ECO:0000313" key="4">
    <source>
        <dbReference type="Proteomes" id="UP000235672"/>
    </source>
</evidence>
<dbReference type="EMBL" id="KZ613492">
    <property type="protein sequence ID" value="PMD18715.1"/>
    <property type="molecule type" value="Genomic_DNA"/>
</dbReference>
<sequence length="275" mass="29562">MDLSLNLDGTHVLITGGSGFIGSSTVTALLSAGARVTNLDLHVPNPFPSGPNYQYFPCDIASESTLIDAFSSASATFGAVACCIALASLDLSALPHHESLADMDVEQWRRTQRVNVEGTFLTARTWLRHLREYSQVGKKGELRNVGLIIVGSESGHFGERGNPDYASGKSAVQYGLVKSMIGDVARVWPGARRVNAVAPGPVDTAQFRRECAENPDQLWLDAQATTGLRKPVPPESVAKSILFLASEDWSGSITGQILNVDSGKQGKVMWMKEEC</sequence>
<dbReference type="SUPFAM" id="SSF51735">
    <property type="entry name" value="NAD(P)-binding Rossmann-fold domains"/>
    <property type="match status" value="1"/>
</dbReference>
<name>A0A2J6PXG3_9HELO</name>
<dbReference type="PRINTS" id="PR00081">
    <property type="entry name" value="GDHRDH"/>
</dbReference>
<dbReference type="Gene3D" id="3.40.50.720">
    <property type="entry name" value="NAD(P)-binding Rossmann-like Domain"/>
    <property type="match status" value="1"/>
</dbReference>
<evidence type="ECO:0000313" key="3">
    <source>
        <dbReference type="EMBL" id="PMD18715.1"/>
    </source>
</evidence>
<keyword evidence="2" id="KW-0560">Oxidoreductase</keyword>
<evidence type="ECO:0000256" key="1">
    <source>
        <dbReference type="ARBA" id="ARBA00006484"/>
    </source>
</evidence>
<dbReference type="STRING" id="1745343.A0A2J6PXG3"/>
<accession>A0A2J6PXG3</accession>
<reference evidence="3 4" key="1">
    <citation type="submission" date="2016-05" db="EMBL/GenBank/DDBJ databases">
        <title>A degradative enzymes factory behind the ericoid mycorrhizal symbiosis.</title>
        <authorList>
            <consortium name="DOE Joint Genome Institute"/>
            <person name="Martino E."/>
            <person name="Morin E."/>
            <person name="Grelet G."/>
            <person name="Kuo A."/>
            <person name="Kohler A."/>
            <person name="Daghino S."/>
            <person name="Barry K."/>
            <person name="Choi C."/>
            <person name="Cichocki N."/>
            <person name="Clum A."/>
            <person name="Copeland A."/>
            <person name="Hainaut M."/>
            <person name="Haridas S."/>
            <person name="Labutti K."/>
            <person name="Lindquist E."/>
            <person name="Lipzen A."/>
            <person name="Khouja H.-R."/>
            <person name="Murat C."/>
            <person name="Ohm R."/>
            <person name="Olson A."/>
            <person name="Spatafora J."/>
            <person name="Veneault-Fourrey C."/>
            <person name="Henrissat B."/>
            <person name="Grigoriev I."/>
            <person name="Martin F."/>
            <person name="Perotto S."/>
        </authorList>
    </citation>
    <scope>NUCLEOTIDE SEQUENCE [LARGE SCALE GENOMIC DNA]</scope>
    <source>
        <strain evidence="3 4">UAMH 7357</strain>
    </source>
</reference>
<dbReference type="GO" id="GO:0016491">
    <property type="term" value="F:oxidoreductase activity"/>
    <property type="evidence" value="ECO:0007669"/>
    <property type="project" value="UniProtKB-KW"/>
</dbReference>
<dbReference type="PANTHER" id="PTHR24321">
    <property type="entry name" value="DEHYDROGENASES, SHORT CHAIN"/>
    <property type="match status" value="1"/>
</dbReference>
<dbReference type="OrthoDB" id="10253736at2759"/>
<dbReference type="InterPro" id="IPR002347">
    <property type="entry name" value="SDR_fam"/>
</dbReference>
<protein>
    <submittedName>
        <fullName evidence="3">NAD-P-binding protein</fullName>
    </submittedName>
</protein>
<dbReference type="CDD" id="cd05233">
    <property type="entry name" value="SDR_c"/>
    <property type="match status" value="1"/>
</dbReference>
<dbReference type="Pfam" id="PF13561">
    <property type="entry name" value="adh_short_C2"/>
    <property type="match status" value="1"/>
</dbReference>